<dbReference type="CTD" id="136034380"/>
<dbReference type="OMA" id="HKLYMEY"/>
<dbReference type="PANTHER" id="PTHR12209:SF0">
    <property type="entry name" value="EKC_KEOPS COMPLEX SUBUNIT TP53RK"/>
    <property type="match status" value="1"/>
</dbReference>
<dbReference type="NCBIfam" id="TIGR03724">
    <property type="entry name" value="arch_bud32"/>
    <property type="match status" value="1"/>
</dbReference>
<comment type="similarity">
    <text evidence="1">Belongs to the protein kinase superfamily. BUD32 family.</text>
</comment>
<evidence type="ECO:0000256" key="5">
    <source>
        <dbReference type="ARBA" id="ARBA00022694"/>
    </source>
</evidence>
<dbReference type="AlphaFoldDB" id="A0A7M7KXN2"/>
<dbReference type="GO" id="GO:0005634">
    <property type="term" value="C:nucleus"/>
    <property type="evidence" value="ECO:0007669"/>
    <property type="project" value="TreeGrafter"/>
</dbReference>
<evidence type="ECO:0000256" key="6">
    <source>
        <dbReference type="ARBA" id="ARBA00022741"/>
    </source>
</evidence>
<dbReference type="PANTHER" id="PTHR12209">
    <property type="entry name" value="NON-SPECIFIC SERINE/THREONINE PROTEIN KINASE"/>
    <property type="match status" value="1"/>
</dbReference>
<comment type="catalytic activity">
    <reaction evidence="9">
        <text>L-threonyl-[protein] + ATP = O-phospho-L-threonyl-[protein] + ADP + H(+)</text>
        <dbReference type="Rhea" id="RHEA:46608"/>
        <dbReference type="Rhea" id="RHEA-COMP:11060"/>
        <dbReference type="Rhea" id="RHEA-COMP:11605"/>
        <dbReference type="ChEBI" id="CHEBI:15378"/>
        <dbReference type="ChEBI" id="CHEBI:30013"/>
        <dbReference type="ChEBI" id="CHEBI:30616"/>
        <dbReference type="ChEBI" id="CHEBI:61977"/>
        <dbReference type="ChEBI" id="CHEBI:456216"/>
        <dbReference type="EC" id="2.7.11.1"/>
    </reaction>
</comment>
<name>A0A7M7KXN2_VARDE</name>
<dbReference type="Pfam" id="PF06293">
    <property type="entry name" value="Kdo"/>
    <property type="match status" value="1"/>
</dbReference>
<dbReference type="SUPFAM" id="SSF56112">
    <property type="entry name" value="Protein kinase-like (PK-like)"/>
    <property type="match status" value="1"/>
</dbReference>
<dbReference type="GO" id="GO:0005524">
    <property type="term" value="F:ATP binding"/>
    <property type="evidence" value="ECO:0007669"/>
    <property type="project" value="UniProtKB-KW"/>
</dbReference>
<dbReference type="GO" id="GO:0008033">
    <property type="term" value="P:tRNA processing"/>
    <property type="evidence" value="ECO:0007669"/>
    <property type="project" value="UniProtKB-KW"/>
</dbReference>
<keyword evidence="5" id="KW-0819">tRNA processing</keyword>
<evidence type="ECO:0000313" key="12">
    <source>
        <dbReference type="EnsemblMetazoa" id="XP_022670556"/>
    </source>
</evidence>
<evidence type="ECO:0000256" key="7">
    <source>
        <dbReference type="ARBA" id="ARBA00022777"/>
    </source>
</evidence>
<dbReference type="Gene3D" id="1.10.510.10">
    <property type="entry name" value="Transferase(Phosphotransferase) domain 1"/>
    <property type="match status" value="1"/>
</dbReference>
<evidence type="ECO:0000256" key="8">
    <source>
        <dbReference type="ARBA" id="ARBA00022840"/>
    </source>
</evidence>
<organism evidence="12 13">
    <name type="scientific">Varroa destructor</name>
    <name type="common">Honeybee mite</name>
    <dbReference type="NCBI Taxonomy" id="109461"/>
    <lineage>
        <taxon>Eukaryota</taxon>
        <taxon>Metazoa</taxon>
        <taxon>Ecdysozoa</taxon>
        <taxon>Arthropoda</taxon>
        <taxon>Chelicerata</taxon>
        <taxon>Arachnida</taxon>
        <taxon>Acari</taxon>
        <taxon>Parasitiformes</taxon>
        <taxon>Mesostigmata</taxon>
        <taxon>Gamasina</taxon>
        <taxon>Dermanyssoidea</taxon>
        <taxon>Varroidae</taxon>
        <taxon>Varroa</taxon>
    </lineage>
</organism>
<evidence type="ECO:0000256" key="9">
    <source>
        <dbReference type="ARBA" id="ARBA00047899"/>
    </source>
</evidence>
<evidence type="ECO:0000256" key="3">
    <source>
        <dbReference type="ARBA" id="ARBA00022527"/>
    </source>
</evidence>
<sequence>MIKPIGNSCSGRFSPMATSFLIQGAEAKVYEGTFCGRPAIFKQRFVKTYRLPQLDEHLTKERMKNEARSLLRCRQAGVKVPALYHCNLQKRILVTEKLLGQTLRECLKDLEVDSKYDAIDKLLQKVGEIIGLMHKSHIVHGDLTTSNFITLLLPSTTEEPNVAVIDLGLSGVSEKVEEKAVDLYVLERAFASTHSLLEDRFKEVLVGYRHAMGNKPGGAVLVKLEEVKMRGRKRTMEG</sequence>
<reference evidence="12" key="1">
    <citation type="submission" date="2021-01" db="UniProtKB">
        <authorList>
            <consortium name="EnsemblMetazoa"/>
        </authorList>
    </citation>
    <scope>IDENTIFICATION</scope>
</reference>
<keyword evidence="4" id="KW-0808">Transferase</keyword>
<dbReference type="FunFam" id="3.30.200.20:FF:000201">
    <property type="entry name" value="TP53-regulating kinase isoform X1"/>
    <property type="match status" value="1"/>
</dbReference>
<protein>
    <recommendedName>
        <fullName evidence="2">non-specific serine/threonine protein kinase</fullName>
        <ecNumber evidence="2">2.7.11.1</ecNumber>
    </recommendedName>
</protein>
<dbReference type="KEGG" id="vde:111254211"/>
<dbReference type="GO" id="GO:0004674">
    <property type="term" value="F:protein serine/threonine kinase activity"/>
    <property type="evidence" value="ECO:0007669"/>
    <property type="project" value="UniProtKB-KW"/>
</dbReference>
<dbReference type="FunCoup" id="A0A7M7KXN2">
    <property type="interactions" value="784"/>
</dbReference>
<keyword evidence="3" id="KW-0723">Serine/threonine-protein kinase</keyword>
<dbReference type="EC" id="2.7.11.1" evidence="2"/>
<evidence type="ECO:0000256" key="4">
    <source>
        <dbReference type="ARBA" id="ARBA00022679"/>
    </source>
</evidence>
<feature type="domain" description="Protein kinase" evidence="11">
    <location>
        <begin position="15"/>
        <end position="238"/>
    </location>
</feature>
<keyword evidence="6" id="KW-0547">Nucleotide-binding</keyword>
<evidence type="ECO:0000256" key="2">
    <source>
        <dbReference type="ARBA" id="ARBA00012513"/>
    </source>
</evidence>
<accession>A0A7M7KXN2</accession>
<keyword evidence="13" id="KW-1185">Reference proteome</keyword>
<dbReference type="InParanoid" id="A0A7M7KXN2"/>
<dbReference type="EnsemblMetazoa" id="XM_022814821">
    <property type="protein sequence ID" value="XP_022670556"/>
    <property type="gene ID" value="LOC111254211"/>
</dbReference>
<dbReference type="RefSeq" id="XP_022670556.1">
    <property type="nucleotide sequence ID" value="XM_022814821.1"/>
</dbReference>
<evidence type="ECO:0000259" key="11">
    <source>
        <dbReference type="PROSITE" id="PS50011"/>
    </source>
</evidence>
<dbReference type="InterPro" id="IPR022495">
    <property type="entry name" value="Bud32"/>
</dbReference>
<evidence type="ECO:0000256" key="1">
    <source>
        <dbReference type="ARBA" id="ARBA00010630"/>
    </source>
</evidence>
<dbReference type="Proteomes" id="UP000594260">
    <property type="component" value="Unplaced"/>
</dbReference>
<dbReference type="GO" id="GO:0005829">
    <property type="term" value="C:cytosol"/>
    <property type="evidence" value="ECO:0007669"/>
    <property type="project" value="TreeGrafter"/>
</dbReference>
<dbReference type="GO" id="GO:0070525">
    <property type="term" value="P:tRNA threonylcarbamoyladenosine metabolic process"/>
    <property type="evidence" value="ECO:0007669"/>
    <property type="project" value="TreeGrafter"/>
</dbReference>
<dbReference type="GeneID" id="111254211"/>
<dbReference type="InterPro" id="IPR011009">
    <property type="entry name" value="Kinase-like_dom_sf"/>
</dbReference>
<comment type="catalytic activity">
    <reaction evidence="10">
        <text>L-seryl-[protein] + ATP = O-phospho-L-seryl-[protein] + ADP + H(+)</text>
        <dbReference type="Rhea" id="RHEA:17989"/>
        <dbReference type="Rhea" id="RHEA-COMP:9863"/>
        <dbReference type="Rhea" id="RHEA-COMP:11604"/>
        <dbReference type="ChEBI" id="CHEBI:15378"/>
        <dbReference type="ChEBI" id="CHEBI:29999"/>
        <dbReference type="ChEBI" id="CHEBI:30616"/>
        <dbReference type="ChEBI" id="CHEBI:83421"/>
        <dbReference type="ChEBI" id="CHEBI:456216"/>
        <dbReference type="EC" id="2.7.11.1"/>
    </reaction>
</comment>
<dbReference type="OrthoDB" id="3399at2759"/>
<proteinExistence type="inferred from homology"/>
<evidence type="ECO:0000313" key="13">
    <source>
        <dbReference type="Proteomes" id="UP000594260"/>
    </source>
</evidence>
<keyword evidence="8" id="KW-0067">ATP-binding</keyword>
<evidence type="ECO:0000256" key="10">
    <source>
        <dbReference type="ARBA" id="ARBA00048679"/>
    </source>
</evidence>
<dbReference type="InterPro" id="IPR000719">
    <property type="entry name" value="Prot_kinase_dom"/>
</dbReference>
<dbReference type="PROSITE" id="PS50011">
    <property type="entry name" value="PROTEIN_KINASE_DOM"/>
    <property type="match status" value="1"/>
</dbReference>
<keyword evidence="7" id="KW-0418">Kinase</keyword>
<dbReference type="GO" id="GO:0000408">
    <property type="term" value="C:EKC/KEOPS complex"/>
    <property type="evidence" value="ECO:0007669"/>
    <property type="project" value="TreeGrafter"/>
</dbReference>
<dbReference type="Gene3D" id="3.30.200.20">
    <property type="entry name" value="Phosphorylase Kinase, domain 1"/>
    <property type="match status" value="1"/>
</dbReference>